<feature type="domain" description="BHLH" evidence="2">
    <location>
        <begin position="430"/>
        <end position="485"/>
    </location>
</feature>
<dbReference type="Proteomes" id="UP000019484">
    <property type="component" value="Unassembled WGS sequence"/>
</dbReference>
<comment type="caution">
    <text evidence="3">The sequence shown here is derived from an EMBL/GenBank/DDBJ whole genome shotgun (WGS) entry which is preliminary data.</text>
</comment>
<feature type="region of interest" description="Disordered" evidence="1">
    <location>
        <begin position="272"/>
        <end position="445"/>
    </location>
</feature>
<dbReference type="InterPro" id="IPR036638">
    <property type="entry name" value="HLH_DNA-bd_sf"/>
</dbReference>
<feature type="compositionally biased region" description="Acidic residues" evidence="1">
    <location>
        <begin position="334"/>
        <end position="359"/>
    </location>
</feature>
<dbReference type="GO" id="GO:0046983">
    <property type="term" value="F:protein dimerization activity"/>
    <property type="evidence" value="ECO:0007669"/>
    <property type="project" value="InterPro"/>
</dbReference>
<reference evidence="3 4" key="1">
    <citation type="submission" date="2013-03" db="EMBL/GenBank/DDBJ databases">
        <title>The Genome Sequence of Capronia coronata CBS 617.96.</title>
        <authorList>
            <consortium name="The Broad Institute Genomics Platform"/>
            <person name="Cuomo C."/>
            <person name="de Hoog S."/>
            <person name="Gorbushina A."/>
            <person name="Walker B."/>
            <person name="Young S.K."/>
            <person name="Zeng Q."/>
            <person name="Gargeya S."/>
            <person name="Fitzgerald M."/>
            <person name="Haas B."/>
            <person name="Abouelleil A."/>
            <person name="Allen A.W."/>
            <person name="Alvarado L."/>
            <person name="Arachchi H.M."/>
            <person name="Berlin A.M."/>
            <person name="Chapman S.B."/>
            <person name="Gainer-Dewar J."/>
            <person name="Goldberg J."/>
            <person name="Griggs A."/>
            <person name="Gujja S."/>
            <person name="Hansen M."/>
            <person name="Howarth C."/>
            <person name="Imamovic A."/>
            <person name="Ireland A."/>
            <person name="Larimer J."/>
            <person name="McCowan C."/>
            <person name="Murphy C."/>
            <person name="Pearson M."/>
            <person name="Poon T.W."/>
            <person name="Priest M."/>
            <person name="Roberts A."/>
            <person name="Saif S."/>
            <person name="Shea T."/>
            <person name="Sisk P."/>
            <person name="Sykes S."/>
            <person name="Wortman J."/>
            <person name="Nusbaum C."/>
            <person name="Birren B."/>
        </authorList>
    </citation>
    <scope>NUCLEOTIDE SEQUENCE [LARGE SCALE GENOMIC DNA]</scope>
    <source>
        <strain evidence="3 4">CBS 617.96</strain>
    </source>
</reference>
<dbReference type="RefSeq" id="XP_007724525.1">
    <property type="nucleotide sequence ID" value="XM_007726335.1"/>
</dbReference>
<sequence length="520" mass="56473">MSSHGGQQNFPFGYQPENIHGLGLPEFINPGPPPGQPLLNAHENQDLDNFFHDFDQNAAANKHMAQSQFNMVAGTGQYYAMPPMFVGSDTGMGNRYVMDPVQLQGAGLSYGPGMVGQHMNTVKHPNTVAGGMPGVGYNDTAYADPLITQLQTAASMQPAFGPAWQHSYPSQNSIAMPQLQGRQAVSFGTDSRFQPTGYAAPNNPLDPDIPQAMQTHPMDWFEPTSASTTQPNTRPNTQPSSPNWSKKRTFEDFQGDQNVRNGFVQSSNIQQAALVQPSPPQPKPRRKRSSVVKKEQASAPPQPPTAITSNKTPAPLHTEVRTMGKHGLGQEQNAEAEEEEEEEEDDDDEGEEEQEDDATTEAAKSPSPAPWPANKARPQRNANPPPPKGSRRKKTSATPSTPGKGKSKGQRASSGSQVTPSSRVPLTLEQKKANHTSSEQRRRDATARAYAELYDLVPELEAGGKQSTMKKLEVVVAKVSRVKQRVEELRARMGLDPVSGRPIGPSGTASLLHSDVQGWR</sequence>
<protein>
    <recommendedName>
        <fullName evidence="2">BHLH domain-containing protein</fullName>
    </recommendedName>
</protein>
<gene>
    <name evidence="3" type="ORF">A1O1_05449</name>
</gene>
<dbReference type="EMBL" id="AMWN01000004">
    <property type="protein sequence ID" value="EXJ88519.1"/>
    <property type="molecule type" value="Genomic_DNA"/>
</dbReference>
<dbReference type="AlphaFoldDB" id="W9Z1Y5"/>
<feature type="compositionally biased region" description="Low complexity" evidence="1">
    <location>
        <begin position="228"/>
        <end position="239"/>
    </location>
</feature>
<dbReference type="Gene3D" id="4.10.280.10">
    <property type="entry name" value="Helix-loop-helix DNA-binding domain"/>
    <property type="match status" value="1"/>
</dbReference>
<dbReference type="PROSITE" id="PS50888">
    <property type="entry name" value="BHLH"/>
    <property type="match status" value="1"/>
</dbReference>
<feature type="compositionally biased region" description="Low complexity" evidence="1">
    <location>
        <begin position="360"/>
        <end position="382"/>
    </location>
</feature>
<dbReference type="eggNOG" id="ENOG502TG1V">
    <property type="taxonomic scope" value="Eukaryota"/>
</dbReference>
<dbReference type="HOGENOM" id="CLU_549853_0_0_1"/>
<evidence type="ECO:0000256" key="1">
    <source>
        <dbReference type="SAM" id="MobiDB-lite"/>
    </source>
</evidence>
<dbReference type="OrthoDB" id="5778525at2759"/>
<keyword evidence="4" id="KW-1185">Reference proteome</keyword>
<evidence type="ECO:0000313" key="4">
    <source>
        <dbReference type="Proteomes" id="UP000019484"/>
    </source>
</evidence>
<evidence type="ECO:0000259" key="2">
    <source>
        <dbReference type="PROSITE" id="PS50888"/>
    </source>
</evidence>
<proteinExistence type="predicted"/>
<dbReference type="STRING" id="1182541.W9Z1Y5"/>
<feature type="region of interest" description="Disordered" evidence="1">
    <location>
        <begin position="189"/>
        <end position="248"/>
    </location>
</feature>
<accession>W9Z1Y5</accession>
<dbReference type="SUPFAM" id="SSF47459">
    <property type="entry name" value="HLH, helix-loop-helix DNA-binding domain"/>
    <property type="match status" value="1"/>
</dbReference>
<dbReference type="InterPro" id="IPR011598">
    <property type="entry name" value="bHLH_dom"/>
</dbReference>
<dbReference type="Pfam" id="PF00010">
    <property type="entry name" value="HLH"/>
    <property type="match status" value="1"/>
</dbReference>
<feature type="region of interest" description="Disordered" evidence="1">
    <location>
        <begin position="495"/>
        <end position="520"/>
    </location>
</feature>
<feature type="compositionally biased region" description="Polar residues" evidence="1">
    <location>
        <begin position="410"/>
        <end position="424"/>
    </location>
</feature>
<dbReference type="GeneID" id="19160324"/>
<evidence type="ECO:0000313" key="3">
    <source>
        <dbReference type="EMBL" id="EXJ88519.1"/>
    </source>
</evidence>
<name>W9Z1Y5_9EURO</name>
<organism evidence="3 4">
    <name type="scientific">Capronia coronata CBS 617.96</name>
    <dbReference type="NCBI Taxonomy" id="1182541"/>
    <lineage>
        <taxon>Eukaryota</taxon>
        <taxon>Fungi</taxon>
        <taxon>Dikarya</taxon>
        <taxon>Ascomycota</taxon>
        <taxon>Pezizomycotina</taxon>
        <taxon>Eurotiomycetes</taxon>
        <taxon>Chaetothyriomycetidae</taxon>
        <taxon>Chaetothyriales</taxon>
        <taxon>Herpotrichiellaceae</taxon>
        <taxon>Capronia</taxon>
    </lineage>
</organism>